<evidence type="ECO:0000256" key="14">
    <source>
        <dbReference type="ARBA" id="ARBA00045336"/>
    </source>
</evidence>
<evidence type="ECO:0000256" key="23">
    <source>
        <dbReference type="ARBA" id="ARBA00049207"/>
    </source>
</evidence>
<keyword evidence="7" id="KW-0408">Iron</keyword>
<comment type="similarity">
    <text evidence="3 24">Belongs to the carotenoid oxygenase family.</text>
</comment>
<evidence type="ECO:0000256" key="1">
    <source>
        <dbReference type="ARBA" id="ARBA00001954"/>
    </source>
</evidence>
<evidence type="ECO:0000256" key="10">
    <source>
        <dbReference type="ARBA" id="ARBA00035797"/>
    </source>
</evidence>
<dbReference type="GeneID" id="109569909"/>
<dbReference type="InterPro" id="IPR029193">
    <property type="entry name" value="TEX12"/>
</dbReference>
<evidence type="ECO:0000313" key="26">
    <source>
        <dbReference type="Proteomes" id="UP001652663"/>
    </source>
</evidence>
<feature type="region of interest" description="Disordered" evidence="25">
    <location>
        <begin position="112"/>
        <end position="146"/>
    </location>
</feature>
<comment type="catalytic activity">
    <reaction evidence="21">
        <text>all-trans-beta-carotene + O2 = beta-ionone + all-trans-10'-apo-beta-carotenal</text>
        <dbReference type="Rhea" id="RHEA:26389"/>
        <dbReference type="ChEBI" id="CHEBI:15379"/>
        <dbReference type="ChEBI" id="CHEBI:17579"/>
        <dbReference type="ChEBI" id="CHEBI:32325"/>
        <dbReference type="ChEBI" id="CHEBI:53153"/>
        <dbReference type="EC" id="1.13.11.71"/>
    </reaction>
    <physiologicalReaction direction="left-to-right" evidence="21">
        <dbReference type="Rhea" id="RHEA:26390"/>
    </physiologicalReaction>
</comment>
<evidence type="ECO:0000256" key="17">
    <source>
        <dbReference type="ARBA" id="ARBA00047865"/>
    </source>
</evidence>
<evidence type="ECO:0000256" key="15">
    <source>
        <dbReference type="ARBA" id="ARBA00047577"/>
    </source>
</evidence>
<comment type="catalytic activity">
    <reaction evidence="19">
        <text>all-trans-zeaxanthin + 2 O2 = 4,9-dimethyldodeca-2,4,6,8,10-pentaenedial + 2 (3R)-hydroxy-beta-ionone</text>
        <dbReference type="Rhea" id="RHEA:26393"/>
        <dbReference type="ChEBI" id="CHEBI:15379"/>
        <dbReference type="ChEBI" id="CHEBI:27547"/>
        <dbReference type="ChEBI" id="CHEBI:53171"/>
        <dbReference type="ChEBI" id="CHEBI:53173"/>
    </reaction>
    <physiologicalReaction direction="left-to-right" evidence="19">
        <dbReference type="Rhea" id="RHEA:26394"/>
    </physiologicalReaction>
</comment>
<comment type="catalytic activity">
    <reaction evidence="20">
        <text>lutein + O2 = (3R,6R)-3-hydroxy-10'-apo-alpha-carotenal + (3R)-hydroxy-beta-ionone</text>
        <dbReference type="Rhea" id="RHEA:68432"/>
        <dbReference type="ChEBI" id="CHEBI:15379"/>
        <dbReference type="ChEBI" id="CHEBI:28838"/>
        <dbReference type="ChEBI" id="CHEBI:53173"/>
        <dbReference type="ChEBI" id="CHEBI:177903"/>
    </reaction>
    <physiologicalReaction direction="left-to-right" evidence="20">
        <dbReference type="Rhea" id="RHEA:68433"/>
    </physiologicalReaction>
</comment>
<evidence type="ECO:0000256" key="12">
    <source>
        <dbReference type="ARBA" id="ARBA00038847"/>
    </source>
</evidence>
<evidence type="ECO:0000256" key="20">
    <source>
        <dbReference type="ARBA" id="ARBA00048862"/>
    </source>
</evidence>
<keyword evidence="4" id="KW-0479">Metal-binding</keyword>
<evidence type="ECO:0000256" key="3">
    <source>
        <dbReference type="ARBA" id="ARBA00006787"/>
    </source>
</evidence>
<dbReference type="Proteomes" id="UP001652663">
    <property type="component" value="Chromosome 15"/>
</dbReference>
<evidence type="ECO:0000256" key="18">
    <source>
        <dbReference type="ARBA" id="ARBA00048043"/>
    </source>
</evidence>
<sequence length="708" mass="79795">MKSTKLNIKNGIFKKTIIPKVCLHQRKGGTILRSPPSSLDKHWGSERSFGSRTLQAERPAGKNPRSVEAAWACHVICALPDGKANAADSSFPRFGLGGSSCLQNMMASQLVKPDTRNCKRPRELEPQMPDSPQLSSLGKSDSSLSESSGLFYKDEALEKDLNVLKKYMEKTHQKTVIFGQEKTLPCIAPLLTTVEETPQVISAGVQGHFPEWLSGYLLRVGPGKFEFGKDKYNHWFDGMALLHQFKVEKGTVTYRSKFLQSDTYKANSDRDRIVISEFGTLALPDPCKNVFERFMSKFEKPAITDNTNVNYVLYKGDYYLSTETNFMNKVDIETLEKTEKVNWTKFIAVNGATAHPHYDPDGTTYNMGNSYGKHGSCYNVIRVPPEKSDPGETIHGAQVICSIASEEGMRPSYYHSFGMTRNYIIFIEQPLKINLWRIISSKIRGKAFSDGISWEPQYNTRFHVVDKHTGQLLPGMYFSKPFVTFHQINAFEDQGCVVIDLCCQDDGGILEVYQLQNLRKTGKELDQVYNLIARNSPRRFVLPLLGNLNAPEGENLSPLTYSSASAVKQADGKIWCSYENLYPEDLKEEGSIEFPQINYGQFNGKKYQFFYGCGFRHLVGDSLIKVDVVNKTRRVWREDGFYPSEPVFVPVPGASKEDDGVILSVVITPNQNKKNFLLVLDAKNFEELGRAEVPVQMPYGFHGTFVTI</sequence>
<keyword evidence="26" id="KW-1185">Reference proteome</keyword>
<comment type="catalytic activity">
    <reaction evidence="16">
        <text>5-cis-lycopene + O2 = 5-cis-10'-apo-lycopenal + (3E,5E)-6,10-dimethylundeca-3,5,9-trien-2-one</text>
        <dbReference type="Rhea" id="RHEA:68444"/>
        <dbReference type="ChEBI" id="CHEBI:15379"/>
        <dbReference type="ChEBI" id="CHEBI:67207"/>
        <dbReference type="ChEBI" id="CHEBI:177905"/>
        <dbReference type="ChEBI" id="CHEBI:177906"/>
    </reaction>
    <physiologicalReaction direction="left-to-right" evidence="16">
        <dbReference type="Rhea" id="RHEA:68445"/>
    </physiologicalReaction>
</comment>
<evidence type="ECO:0000256" key="9">
    <source>
        <dbReference type="ARBA" id="ARBA00023128"/>
    </source>
</evidence>
<protein>
    <recommendedName>
        <fullName evidence="13">Carotenoid-cleaving dioxygenase, mitochondrial</fullName>
        <ecNumber evidence="12">1.13.11.71</ecNumber>
    </recommendedName>
</protein>
<evidence type="ECO:0000256" key="2">
    <source>
        <dbReference type="ARBA" id="ARBA00004173"/>
    </source>
</evidence>
<accession>A0ABM4THI2</accession>
<evidence type="ECO:0000256" key="25">
    <source>
        <dbReference type="SAM" id="MobiDB-lite"/>
    </source>
</evidence>
<dbReference type="GO" id="GO:0051213">
    <property type="term" value="F:dioxygenase activity"/>
    <property type="evidence" value="ECO:0007669"/>
    <property type="project" value="UniProtKB-KW"/>
</dbReference>
<comment type="subcellular location">
    <subcellularLocation>
        <location evidence="2">Mitochondrion</location>
    </subcellularLocation>
</comment>
<comment type="catalytic activity">
    <reaction evidence="10">
        <text>all-trans-zeaxanthin + O2 = (3R)-3-hydroxy-10'-apo-beta-carotenal + (3R)-hydroxy-beta-ionone</text>
        <dbReference type="Rhea" id="RHEA:68104"/>
        <dbReference type="ChEBI" id="CHEBI:15379"/>
        <dbReference type="ChEBI" id="CHEBI:27547"/>
        <dbReference type="ChEBI" id="CHEBI:53173"/>
        <dbReference type="ChEBI" id="CHEBI:177902"/>
    </reaction>
    <physiologicalReaction direction="left-to-right" evidence="10">
        <dbReference type="Rhea" id="RHEA:68105"/>
    </physiologicalReaction>
</comment>
<dbReference type="EC" id="1.13.11.71" evidence="12"/>
<evidence type="ECO:0000256" key="22">
    <source>
        <dbReference type="ARBA" id="ARBA00049190"/>
    </source>
</evidence>
<dbReference type="Pfam" id="PF03055">
    <property type="entry name" value="RPE65"/>
    <property type="match status" value="1"/>
</dbReference>
<gene>
    <name evidence="27" type="primary">BCO2</name>
</gene>
<dbReference type="InterPro" id="IPR004294">
    <property type="entry name" value="Carotenoid_Oase"/>
</dbReference>
<comment type="catalytic activity">
    <reaction evidence="17">
        <text>lutein + O2 = (3R,6R)-hydroxy-alpha-ionone + (3R)-3-hydroxy-10'-apo-beta-carotenal</text>
        <dbReference type="Rhea" id="RHEA:68428"/>
        <dbReference type="ChEBI" id="CHEBI:15379"/>
        <dbReference type="ChEBI" id="CHEBI:28838"/>
        <dbReference type="ChEBI" id="CHEBI:177902"/>
        <dbReference type="ChEBI" id="CHEBI:177904"/>
    </reaction>
    <physiologicalReaction direction="left-to-right" evidence="17">
        <dbReference type="Rhea" id="RHEA:68429"/>
    </physiologicalReaction>
</comment>
<evidence type="ECO:0000256" key="8">
    <source>
        <dbReference type="ARBA" id="ARBA00023098"/>
    </source>
</evidence>
<feature type="region of interest" description="Disordered" evidence="25">
    <location>
        <begin position="33"/>
        <end position="62"/>
    </location>
</feature>
<keyword evidence="9" id="KW-0496">Mitochondrion</keyword>
<comment type="cofactor">
    <cofactor evidence="1">
        <name>Fe(2+)</name>
        <dbReference type="ChEBI" id="CHEBI:29033"/>
    </cofactor>
</comment>
<evidence type="ECO:0000256" key="13">
    <source>
        <dbReference type="ARBA" id="ARBA00040536"/>
    </source>
</evidence>
<evidence type="ECO:0000256" key="19">
    <source>
        <dbReference type="ARBA" id="ARBA00048381"/>
    </source>
</evidence>
<organism evidence="26 27">
    <name type="scientific">Bos indicus</name>
    <name type="common">Zebu</name>
    <dbReference type="NCBI Taxonomy" id="9915"/>
    <lineage>
        <taxon>Eukaryota</taxon>
        <taxon>Metazoa</taxon>
        <taxon>Chordata</taxon>
        <taxon>Craniata</taxon>
        <taxon>Vertebrata</taxon>
        <taxon>Euteleostomi</taxon>
        <taxon>Mammalia</taxon>
        <taxon>Eutheria</taxon>
        <taxon>Laurasiatheria</taxon>
        <taxon>Artiodactyla</taxon>
        <taxon>Ruminantia</taxon>
        <taxon>Pecora</taxon>
        <taxon>Bovidae</taxon>
        <taxon>Bovinae</taxon>
        <taxon>Bos</taxon>
    </lineage>
</organism>
<dbReference type="PANTHER" id="PTHR10543:SF122">
    <property type="entry name" value="CAROTENOID-CLEAVING DIOXYGENASE, MITOCHONDRIAL"/>
    <property type="match status" value="1"/>
</dbReference>
<evidence type="ECO:0000313" key="27">
    <source>
        <dbReference type="RefSeq" id="XP_070659511.1"/>
    </source>
</evidence>
<evidence type="ECO:0000256" key="11">
    <source>
        <dbReference type="ARBA" id="ARBA00036274"/>
    </source>
</evidence>
<evidence type="ECO:0000256" key="21">
    <source>
        <dbReference type="ARBA" id="ARBA00049156"/>
    </source>
</evidence>
<evidence type="ECO:0000256" key="16">
    <source>
        <dbReference type="ARBA" id="ARBA00047747"/>
    </source>
</evidence>
<comment type="catalytic activity">
    <reaction evidence="22">
        <text>beta-cryptoxanthin + O2 = all-trans-10'-apo-beta-carotenal + (3R)-hydroxy-beta-ionone</text>
        <dbReference type="Rhea" id="RHEA:68440"/>
        <dbReference type="ChEBI" id="CHEBI:10362"/>
        <dbReference type="ChEBI" id="CHEBI:15379"/>
        <dbReference type="ChEBI" id="CHEBI:53153"/>
        <dbReference type="ChEBI" id="CHEBI:53173"/>
    </reaction>
    <physiologicalReaction direction="left-to-right" evidence="22">
        <dbReference type="Rhea" id="RHEA:68441"/>
    </physiologicalReaction>
</comment>
<keyword evidence="8" id="KW-0443">Lipid metabolism</keyword>
<feature type="compositionally biased region" description="Low complexity" evidence="25">
    <location>
        <begin position="131"/>
        <end position="146"/>
    </location>
</feature>
<feature type="compositionally biased region" description="Basic and acidic residues" evidence="25">
    <location>
        <begin position="113"/>
        <end position="125"/>
    </location>
</feature>
<comment type="catalytic activity">
    <reaction evidence="15">
        <text>(3R)-3-hydroxy-10'-apo-beta-carotenal + O2 = 4,9-dimethyldodeca-2,4,6,8,10-pentaenedial + (3R)-hydroxy-beta-ionone</text>
        <dbReference type="Rhea" id="RHEA:68424"/>
        <dbReference type="ChEBI" id="CHEBI:15379"/>
        <dbReference type="ChEBI" id="CHEBI:53171"/>
        <dbReference type="ChEBI" id="CHEBI:53173"/>
        <dbReference type="ChEBI" id="CHEBI:177902"/>
    </reaction>
    <physiologicalReaction direction="left-to-right" evidence="15">
        <dbReference type="Rhea" id="RHEA:68425"/>
    </physiologicalReaction>
</comment>
<name>A0ABM4THI2_BOSIN</name>
<reference evidence="27" key="1">
    <citation type="submission" date="2025-08" db="UniProtKB">
        <authorList>
            <consortium name="RefSeq"/>
        </authorList>
    </citation>
    <scope>IDENTIFICATION</scope>
    <source>
        <tissue evidence="27">Blood</tissue>
    </source>
</reference>
<dbReference type="PANTHER" id="PTHR10543">
    <property type="entry name" value="BETA-CAROTENE DIOXYGENASE"/>
    <property type="match status" value="1"/>
</dbReference>
<evidence type="ECO:0000256" key="6">
    <source>
        <dbReference type="ARBA" id="ARBA00023002"/>
    </source>
</evidence>
<dbReference type="Pfam" id="PF15219">
    <property type="entry name" value="TEX12"/>
    <property type="match status" value="1"/>
</dbReference>
<keyword evidence="6" id="KW-0560">Oxidoreductase</keyword>
<evidence type="ECO:0000256" key="5">
    <source>
        <dbReference type="ARBA" id="ARBA00022964"/>
    </source>
</evidence>
<comment type="function">
    <text evidence="14">Broad specificity mitochondrial dioxygenase that mediates the asymmetric oxidative cleavage of carotenoids. Cleaves carotenes (pure hydrocarbon carotenoids) such as all-trans-beta-carotene and lycopene as well as xanthophylls (oxygenated carotenoids) such as zeaxanthin, lutein and beta-cryptoxanthin at both the 9,10 and the 9',10' carbon-carbon double bond. Through its function in carotenoids metabolism regulates oxidative stress and the production of important signaling molecules.</text>
</comment>
<comment type="catalytic activity">
    <reaction evidence="23">
        <text>13-cis-lycopene + O2 = 13-cis-10'-apo-lycopenal + (3E,5E)-6,10-dimethylundeca-3,5,9-trien-2-one</text>
        <dbReference type="Rhea" id="RHEA:68448"/>
        <dbReference type="ChEBI" id="CHEBI:15379"/>
        <dbReference type="ChEBI" id="CHEBI:67207"/>
        <dbReference type="ChEBI" id="CHEBI:177907"/>
        <dbReference type="ChEBI" id="CHEBI:177908"/>
    </reaction>
    <physiologicalReaction direction="left-to-right" evidence="23">
        <dbReference type="Rhea" id="RHEA:68449"/>
    </physiologicalReaction>
</comment>
<comment type="catalytic activity">
    <reaction evidence="18">
        <text>all-trans-10'-apo-beta-carotenal + O2 = beta-ionone + 4,9-dimethyldodeca-2,4,6,8,10-pentaenedial</text>
        <dbReference type="Rhea" id="RHEA:68452"/>
        <dbReference type="ChEBI" id="CHEBI:15379"/>
        <dbReference type="ChEBI" id="CHEBI:32325"/>
        <dbReference type="ChEBI" id="CHEBI:53153"/>
        <dbReference type="ChEBI" id="CHEBI:53171"/>
    </reaction>
    <physiologicalReaction direction="left-to-right" evidence="18">
        <dbReference type="Rhea" id="RHEA:68453"/>
    </physiologicalReaction>
</comment>
<evidence type="ECO:0000256" key="7">
    <source>
        <dbReference type="ARBA" id="ARBA00023004"/>
    </source>
</evidence>
<comment type="catalytic activity">
    <reaction evidence="11">
        <text>(3R,6R)-3-hydroxy-10'-apo-alpha-carotenal + O2 = (3R,6R)-hydroxy-alpha-ionone + 4,9-dimethyldodeca-2,4,6,8,10-pentaenedial</text>
        <dbReference type="Rhea" id="RHEA:68436"/>
        <dbReference type="ChEBI" id="CHEBI:15379"/>
        <dbReference type="ChEBI" id="CHEBI:53171"/>
        <dbReference type="ChEBI" id="CHEBI:177903"/>
        <dbReference type="ChEBI" id="CHEBI:177904"/>
    </reaction>
    <physiologicalReaction direction="left-to-right" evidence="11">
        <dbReference type="Rhea" id="RHEA:68437"/>
    </physiologicalReaction>
</comment>
<keyword evidence="5 27" id="KW-0223">Dioxygenase</keyword>
<proteinExistence type="inferred from homology"/>
<evidence type="ECO:0000256" key="4">
    <source>
        <dbReference type="ARBA" id="ARBA00022723"/>
    </source>
</evidence>
<dbReference type="RefSeq" id="XP_070659511.1">
    <property type="nucleotide sequence ID" value="XM_070803410.1"/>
</dbReference>
<evidence type="ECO:0000256" key="24">
    <source>
        <dbReference type="RuleBase" id="RU003799"/>
    </source>
</evidence>